<organism evidence="4 5">
    <name type="scientific">Halopseudomonas phragmitis</name>
    <dbReference type="NCBI Taxonomy" id="1931241"/>
    <lineage>
        <taxon>Bacteria</taxon>
        <taxon>Pseudomonadati</taxon>
        <taxon>Pseudomonadota</taxon>
        <taxon>Gammaproteobacteria</taxon>
        <taxon>Pseudomonadales</taxon>
        <taxon>Pseudomonadaceae</taxon>
        <taxon>Halopseudomonas</taxon>
    </lineage>
</organism>
<dbReference type="Proteomes" id="UP000243488">
    <property type="component" value="Chromosome"/>
</dbReference>
<sequence>MDTGMRKSLFAIALSLLCSSAMATQMYRWTDDRGQVQFGQQPPADRAYQRIDIKSPPPPGGELRTPAPPVATDPELERQHNEDQQAARARQAQRERECAELRDNLQTLLDNPRLRRTDASGELVRVTEEERQAAIERTRSDLREYCN</sequence>
<feature type="signal peptide" evidence="2">
    <location>
        <begin position="1"/>
        <end position="23"/>
    </location>
</feature>
<feature type="compositionally biased region" description="Basic and acidic residues" evidence="1">
    <location>
        <begin position="75"/>
        <end position="85"/>
    </location>
</feature>
<feature type="domain" description="DUF4124" evidence="3">
    <location>
        <begin position="13"/>
        <end position="60"/>
    </location>
</feature>
<dbReference type="InterPro" id="IPR025392">
    <property type="entry name" value="DUF4124"/>
</dbReference>
<dbReference type="Pfam" id="PF13511">
    <property type="entry name" value="DUF4124"/>
    <property type="match status" value="1"/>
</dbReference>
<evidence type="ECO:0000259" key="3">
    <source>
        <dbReference type="Pfam" id="PF13511"/>
    </source>
</evidence>
<reference evidence="4 5" key="1">
    <citation type="submission" date="2017-03" db="EMBL/GenBank/DDBJ databases">
        <title>Complete genome sequence of the novel DNRA strain Pseudomonas sp. S-6-2 isolated from Chinese polluted river sediment. Journal of Biotechnology.</title>
        <authorList>
            <person name="Li J."/>
            <person name="Xiang F."/>
            <person name="Wang L."/>
            <person name="Xi L."/>
            <person name="Liu J."/>
        </authorList>
    </citation>
    <scope>NUCLEOTIDE SEQUENCE [LARGE SCALE GENOMIC DNA]</scope>
    <source>
        <strain evidence="4 5">S-6-2</strain>
    </source>
</reference>
<dbReference type="EMBL" id="CP020100">
    <property type="protein sequence ID" value="AQZ93564.1"/>
    <property type="molecule type" value="Genomic_DNA"/>
</dbReference>
<evidence type="ECO:0000256" key="1">
    <source>
        <dbReference type="SAM" id="MobiDB-lite"/>
    </source>
</evidence>
<proteinExistence type="predicted"/>
<gene>
    <name evidence="4" type="ORF">BVH74_01760</name>
</gene>
<keyword evidence="5" id="KW-1185">Reference proteome</keyword>
<accession>A0A1V0B1B5</accession>
<feature type="region of interest" description="Disordered" evidence="1">
    <location>
        <begin position="36"/>
        <end position="97"/>
    </location>
</feature>
<keyword evidence="2" id="KW-0732">Signal</keyword>
<evidence type="ECO:0000256" key="2">
    <source>
        <dbReference type="SAM" id="SignalP"/>
    </source>
</evidence>
<dbReference type="KEGG" id="ppha:BVH74_01760"/>
<feature type="compositionally biased region" description="Pro residues" evidence="1">
    <location>
        <begin position="55"/>
        <end position="71"/>
    </location>
</feature>
<protein>
    <recommendedName>
        <fullName evidence="3">DUF4124 domain-containing protein</fullName>
    </recommendedName>
</protein>
<name>A0A1V0B1B5_9GAMM</name>
<evidence type="ECO:0000313" key="5">
    <source>
        <dbReference type="Proteomes" id="UP000243488"/>
    </source>
</evidence>
<dbReference type="STRING" id="1931241.BVH74_01760"/>
<dbReference type="AlphaFoldDB" id="A0A1V0B1B5"/>
<feature type="chain" id="PRO_5010733858" description="DUF4124 domain-containing protein" evidence="2">
    <location>
        <begin position="24"/>
        <end position="147"/>
    </location>
</feature>
<evidence type="ECO:0000313" key="4">
    <source>
        <dbReference type="EMBL" id="AQZ93564.1"/>
    </source>
</evidence>